<organism evidence="9 10">
    <name type="scientific">Bordetella pseudohinzii</name>
    <dbReference type="NCBI Taxonomy" id="1331258"/>
    <lineage>
        <taxon>Bacteria</taxon>
        <taxon>Pseudomonadati</taxon>
        <taxon>Pseudomonadota</taxon>
        <taxon>Betaproteobacteria</taxon>
        <taxon>Burkholderiales</taxon>
        <taxon>Alcaligenaceae</taxon>
        <taxon>Bordetella</taxon>
    </lineage>
</organism>
<proteinExistence type="inferred from homology"/>
<evidence type="ECO:0000256" key="3">
    <source>
        <dbReference type="ARBA" id="ARBA00022475"/>
    </source>
</evidence>
<dbReference type="RefSeq" id="WP_043214102.1">
    <property type="nucleotide sequence ID" value="NZ_CAJGUP010000199.1"/>
</dbReference>
<protein>
    <submittedName>
        <fullName evidence="8">Branched-chain amino acid ABC transporter ATP-binding protein</fullName>
    </submittedName>
    <submittedName>
        <fullName evidence="9">LIV-I protein F</fullName>
    </submittedName>
</protein>
<dbReference type="PROSITE" id="PS00211">
    <property type="entry name" value="ABC_TRANSPORTER_1"/>
    <property type="match status" value="1"/>
</dbReference>
<keyword evidence="3" id="KW-0472">Membrane</keyword>
<comment type="similarity">
    <text evidence="1">Belongs to the ABC transporter superfamily.</text>
</comment>
<dbReference type="InterPro" id="IPR003593">
    <property type="entry name" value="AAA+_ATPase"/>
</dbReference>
<keyword evidence="4" id="KW-0547">Nucleotide-binding</keyword>
<dbReference type="EMBL" id="CYTV01000010">
    <property type="protein sequence ID" value="CUJ01159.1"/>
    <property type="molecule type" value="Genomic_DNA"/>
</dbReference>
<dbReference type="Gene3D" id="3.40.50.300">
    <property type="entry name" value="P-loop containing nucleotide triphosphate hydrolases"/>
    <property type="match status" value="1"/>
</dbReference>
<keyword evidence="5 8" id="KW-0067">ATP-binding</keyword>
<evidence type="ECO:0000313" key="8">
    <source>
        <dbReference type="EMBL" id="ANY17665.1"/>
    </source>
</evidence>
<accession>A0A0J6EWH4</accession>
<reference evidence="8 11" key="2">
    <citation type="submission" date="2016-07" db="EMBL/GenBank/DDBJ databases">
        <title>Complete genome sequences of Bordetella pseudohinzii.</title>
        <authorList>
            <person name="Spilker T."/>
            <person name="Darrah R."/>
            <person name="LiPuma J.J."/>
        </authorList>
    </citation>
    <scope>NUCLEOTIDE SEQUENCE [LARGE SCALE GENOMIC DNA]</scope>
    <source>
        <strain evidence="8 11">HI4681</strain>
    </source>
</reference>
<dbReference type="PANTHER" id="PTHR43820">
    <property type="entry name" value="HIGH-AFFINITY BRANCHED-CHAIN AMINO ACID TRANSPORT ATP-BINDING PROTEIN LIVF"/>
    <property type="match status" value="1"/>
</dbReference>
<sequence length="234" mass="25575">MLNIRDLSAGYGKSEVLRGISLDVPEGKVVTLIGANGAGKTTTLKTLCGLVRPTAGSIEFEGRQIAGEAPHRIVERGITMIPEGRQLFPFLTVRDNLLMGSYKRSARPAVQQRLGEVLDLFPRVRERLDQFAGSLSGGEQQMVAIARGMMACPRLLIFDEPSLGLSPLLVEQMFDVIRTVVRQGITVLLVEQNVYHTLKLADVGYVLENGRIALSGSGEELLNSPHVRRAYLGH</sequence>
<dbReference type="SMART" id="SM00382">
    <property type="entry name" value="AAA"/>
    <property type="match status" value="1"/>
</dbReference>
<evidence type="ECO:0000256" key="1">
    <source>
        <dbReference type="ARBA" id="ARBA00005417"/>
    </source>
</evidence>
<dbReference type="GO" id="GO:0005524">
    <property type="term" value="F:ATP binding"/>
    <property type="evidence" value="ECO:0007669"/>
    <property type="project" value="UniProtKB-KW"/>
</dbReference>
<dbReference type="Proteomes" id="UP000092950">
    <property type="component" value="Chromosome"/>
</dbReference>
<dbReference type="KEGG" id="bpdz:BBN53_18310"/>
<dbReference type="PANTHER" id="PTHR43820:SF4">
    <property type="entry name" value="HIGH-AFFINITY BRANCHED-CHAIN AMINO ACID TRANSPORT ATP-BINDING PROTEIN LIVF"/>
    <property type="match status" value="1"/>
</dbReference>
<keyword evidence="2" id="KW-0813">Transport</keyword>
<keyword evidence="3" id="KW-1003">Cell membrane</keyword>
<evidence type="ECO:0000256" key="4">
    <source>
        <dbReference type="ARBA" id="ARBA00022741"/>
    </source>
</evidence>
<dbReference type="PROSITE" id="PS50893">
    <property type="entry name" value="ABC_TRANSPORTER_2"/>
    <property type="match status" value="1"/>
</dbReference>
<dbReference type="AlphaFoldDB" id="A0A0J6EWH4"/>
<feature type="domain" description="ABC transporter" evidence="7">
    <location>
        <begin position="2"/>
        <end position="234"/>
    </location>
</feature>
<dbReference type="GO" id="GO:0016887">
    <property type="term" value="F:ATP hydrolysis activity"/>
    <property type="evidence" value="ECO:0007669"/>
    <property type="project" value="InterPro"/>
</dbReference>
<dbReference type="GO" id="GO:0015807">
    <property type="term" value="P:L-amino acid transport"/>
    <property type="evidence" value="ECO:0007669"/>
    <property type="project" value="TreeGrafter"/>
</dbReference>
<dbReference type="InterPro" id="IPR052156">
    <property type="entry name" value="BCAA_Transport_ATP-bd_LivF"/>
</dbReference>
<evidence type="ECO:0000256" key="5">
    <source>
        <dbReference type="ARBA" id="ARBA00022840"/>
    </source>
</evidence>
<dbReference type="SUPFAM" id="SSF52540">
    <property type="entry name" value="P-loop containing nucleoside triphosphate hydrolases"/>
    <property type="match status" value="1"/>
</dbReference>
<dbReference type="InterPro" id="IPR003439">
    <property type="entry name" value="ABC_transporter-like_ATP-bd"/>
</dbReference>
<keyword evidence="11" id="KW-1185">Reference proteome</keyword>
<evidence type="ECO:0000313" key="10">
    <source>
        <dbReference type="Proteomes" id="UP000053096"/>
    </source>
</evidence>
<evidence type="ECO:0000256" key="2">
    <source>
        <dbReference type="ARBA" id="ARBA00022448"/>
    </source>
</evidence>
<accession>A0A0M7GX27</accession>
<evidence type="ECO:0000259" key="7">
    <source>
        <dbReference type="PROSITE" id="PS50893"/>
    </source>
</evidence>
<gene>
    <name evidence="9" type="primary">livF_19</name>
    <name evidence="8" type="synonym">livF</name>
    <name evidence="8" type="ORF">BBN53_18310</name>
    <name evidence="9" type="ORF">ERS370011_03301</name>
</gene>
<name>A0A0J6EWH4_9BORD</name>
<keyword evidence="6" id="KW-0029">Amino-acid transport</keyword>
<dbReference type="Proteomes" id="UP000053096">
    <property type="component" value="Unassembled WGS sequence"/>
</dbReference>
<dbReference type="OrthoDB" id="9776369at2"/>
<reference evidence="9 10" key="1">
    <citation type="submission" date="2015-09" db="EMBL/GenBank/DDBJ databases">
        <authorList>
            <person name="Jackson K.R."/>
            <person name="Lunt B.L."/>
            <person name="Fisher J.N.B."/>
            <person name="Gardner A.V."/>
            <person name="Bailey M.E."/>
            <person name="Deus L.M."/>
            <person name="Earl A.S."/>
            <person name="Gibby P.D."/>
            <person name="Hartmann K.A."/>
            <person name="Liu J.E."/>
            <person name="Manci A.M."/>
            <person name="Nielsen D.A."/>
            <person name="Solomon M.B."/>
            <person name="Breakwell D.P."/>
            <person name="Burnett S.H."/>
            <person name="Grose J.H."/>
        </authorList>
    </citation>
    <scope>NUCLEOTIDE SEQUENCE [LARGE SCALE GENOMIC DNA]</scope>
    <source>
        <strain evidence="9 10">2789STDY5608636</strain>
    </source>
</reference>
<evidence type="ECO:0000313" key="11">
    <source>
        <dbReference type="Proteomes" id="UP000092950"/>
    </source>
</evidence>
<evidence type="ECO:0000313" key="9">
    <source>
        <dbReference type="EMBL" id="CUJ01159.1"/>
    </source>
</evidence>
<dbReference type="GO" id="GO:0015658">
    <property type="term" value="F:branched-chain amino acid transmembrane transporter activity"/>
    <property type="evidence" value="ECO:0007669"/>
    <property type="project" value="TreeGrafter"/>
</dbReference>
<dbReference type="CDD" id="cd03224">
    <property type="entry name" value="ABC_TM1139_LivF_branched"/>
    <property type="match status" value="1"/>
</dbReference>
<dbReference type="Pfam" id="PF00005">
    <property type="entry name" value="ABC_tran"/>
    <property type="match status" value="1"/>
</dbReference>
<dbReference type="InterPro" id="IPR017871">
    <property type="entry name" value="ABC_transporter-like_CS"/>
</dbReference>
<evidence type="ECO:0000256" key="6">
    <source>
        <dbReference type="ARBA" id="ARBA00022970"/>
    </source>
</evidence>
<dbReference type="InterPro" id="IPR027417">
    <property type="entry name" value="P-loop_NTPase"/>
</dbReference>
<dbReference type="EMBL" id="CP016440">
    <property type="protein sequence ID" value="ANY17665.1"/>
    <property type="molecule type" value="Genomic_DNA"/>
</dbReference>